<protein>
    <submittedName>
        <fullName evidence="3">Trpc2</fullName>
    </submittedName>
</protein>
<evidence type="ECO:0000313" key="4">
    <source>
        <dbReference type="Proteomes" id="UP000593567"/>
    </source>
</evidence>
<dbReference type="PANTHER" id="PTHR11370:SF4">
    <property type="entry name" value="DNA-REPAIR PROTEIN XRCC1 N-TERMINAL DOMAIN-CONTAINING PROTEIN"/>
    <property type="match status" value="1"/>
</dbReference>
<dbReference type="EMBL" id="VXIV02002817">
    <property type="protein sequence ID" value="KAF6022665.1"/>
    <property type="molecule type" value="Genomic_DNA"/>
</dbReference>
<keyword evidence="4" id="KW-1185">Reference proteome</keyword>
<evidence type="ECO:0000256" key="1">
    <source>
        <dbReference type="SAM" id="MobiDB-lite"/>
    </source>
</evidence>
<dbReference type="InterPro" id="IPR002706">
    <property type="entry name" value="Xrcc1_N"/>
</dbReference>
<dbReference type="FunFam" id="2.60.120.260:FF:000025">
    <property type="entry name" value="DNA repair protein XRCC1 isoform X1"/>
    <property type="match status" value="1"/>
</dbReference>
<dbReference type="GO" id="GO:0005634">
    <property type="term" value="C:nucleus"/>
    <property type="evidence" value="ECO:0007669"/>
    <property type="project" value="InterPro"/>
</dbReference>
<organism evidence="3 4">
    <name type="scientific">Bugula neritina</name>
    <name type="common">Brown bryozoan</name>
    <name type="synonym">Sertularia neritina</name>
    <dbReference type="NCBI Taxonomy" id="10212"/>
    <lineage>
        <taxon>Eukaryota</taxon>
        <taxon>Metazoa</taxon>
        <taxon>Spiralia</taxon>
        <taxon>Lophotrochozoa</taxon>
        <taxon>Bryozoa</taxon>
        <taxon>Gymnolaemata</taxon>
        <taxon>Cheilostomatida</taxon>
        <taxon>Flustrina</taxon>
        <taxon>Buguloidea</taxon>
        <taxon>Bugulidae</taxon>
        <taxon>Bugula</taxon>
    </lineage>
</organism>
<comment type="caution">
    <text evidence="3">The sequence shown here is derived from an EMBL/GenBank/DDBJ whole genome shotgun (WGS) entry which is preliminary data.</text>
</comment>
<dbReference type="Gene3D" id="2.60.120.260">
    <property type="entry name" value="Galactose-binding domain-like"/>
    <property type="match status" value="1"/>
</dbReference>
<dbReference type="GO" id="GO:0006284">
    <property type="term" value="P:base-excision repair"/>
    <property type="evidence" value="ECO:0007669"/>
    <property type="project" value="TreeGrafter"/>
</dbReference>
<dbReference type="OrthoDB" id="25840at2759"/>
<feature type="region of interest" description="Disordered" evidence="1">
    <location>
        <begin position="349"/>
        <end position="394"/>
    </location>
</feature>
<dbReference type="InterPro" id="IPR008979">
    <property type="entry name" value="Galactose-bd-like_sf"/>
</dbReference>
<dbReference type="Pfam" id="PF01834">
    <property type="entry name" value="XRCC1_N"/>
    <property type="match status" value="1"/>
</dbReference>
<feature type="region of interest" description="Disordered" evidence="1">
    <location>
        <begin position="424"/>
        <end position="446"/>
    </location>
</feature>
<feature type="compositionally biased region" description="Polar residues" evidence="1">
    <location>
        <begin position="426"/>
        <end position="446"/>
    </location>
</feature>
<proteinExistence type="predicted"/>
<dbReference type="SUPFAM" id="SSF49785">
    <property type="entry name" value="Galactose-binding domain-like"/>
    <property type="match status" value="1"/>
</dbReference>
<dbReference type="GO" id="GO:0000012">
    <property type="term" value="P:single strand break repair"/>
    <property type="evidence" value="ECO:0007669"/>
    <property type="project" value="InterPro"/>
</dbReference>
<dbReference type="PANTHER" id="PTHR11370">
    <property type="entry name" value="DNA-REPAIR PROTEIN XRCC1"/>
    <property type="match status" value="1"/>
</dbReference>
<dbReference type="AlphaFoldDB" id="A0A7J7J9F7"/>
<feature type="compositionally biased region" description="Basic residues" evidence="1">
    <location>
        <begin position="530"/>
        <end position="539"/>
    </location>
</feature>
<feature type="region of interest" description="Disordered" evidence="1">
    <location>
        <begin position="524"/>
        <end position="639"/>
    </location>
</feature>
<feature type="compositionally biased region" description="Basic and acidic residues" evidence="1">
    <location>
        <begin position="630"/>
        <end position="639"/>
    </location>
</feature>
<accession>A0A7J7J9F7</accession>
<reference evidence="3" key="1">
    <citation type="submission" date="2020-06" db="EMBL/GenBank/DDBJ databases">
        <title>Draft genome of Bugula neritina, a colonial animal packing powerful symbionts and potential medicines.</title>
        <authorList>
            <person name="Rayko M."/>
        </authorList>
    </citation>
    <scope>NUCLEOTIDE SEQUENCE [LARGE SCALE GENOMIC DNA]</scope>
    <source>
        <strain evidence="3">Kwan_BN1</strain>
    </source>
</reference>
<feature type="domain" description="DNA-repair protein Xrcc1 N-terminal" evidence="2">
    <location>
        <begin position="31"/>
        <end position="172"/>
    </location>
</feature>
<name>A0A7J7J9F7_BUGNE</name>
<dbReference type="Proteomes" id="UP000593567">
    <property type="component" value="Unassembled WGS sequence"/>
</dbReference>
<feature type="compositionally biased region" description="Polar residues" evidence="1">
    <location>
        <begin position="606"/>
        <end position="629"/>
    </location>
</feature>
<evidence type="ECO:0000313" key="3">
    <source>
        <dbReference type="EMBL" id="KAF6022665.1"/>
    </source>
</evidence>
<feature type="compositionally biased region" description="Low complexity" evidence="1">
    <location>
        <begin position="579"/>
        <end position="605"/>
    </location>
</feature>
<dbReference type="GO" id="GO:0003684">
    <property type="term" value="F:damaged DNA binding"/>
    <property type="evidence" value="ECO:0007669"/>
    <property type="project" value="InterPro"/>
</dbReference>
<feature type="compositionally biased region" description="Basic and acidic residues" evidence="1">
    <location>
        <begin position="349"/>
        <end position="362"/>
    </location>
</feature>
<evidence type="ECO:0000259" key="2">
    <source>
        <dbReference type="Pfam" id="PF01834"/>
    </source>
</evidence>
<gene>
    <name evidence="3" type="ORF">EB796_019016</name>
</gene>
<sequence>MLSKVAHSRTYESHCQVHVSIRHQRDMTTTRIKLESVLSYSSQDNKFPAANLLKNNAWLCSAVDARKGRAEIVIRLSTCCVLSHIDIGNYGSFTIEVQVSCGGDNSYYTLINASTFMSAAESRNTTNRHAVRMFKTEDFDSAYSQHSWDRIKLVCSQPYGRKLKFGVSFLKLMSEYKQEGDTDSNEASTSQKGKLESFKSKHELGNNNYWRYGDKLIPVNGYSPNHKWFKDTMKGKLQQIVKSGKTSQNNDRSMRMVIASLKSPDHKTPLVQDLIDGQATPPTGRPTFMTSVRKFFRTLDLTSIDPFTMKVSELRRQFEKVKCRKLSSGEKKLFKKYAVEFFETRYGDGRNAESQSHADGRKAVRHSSAVSSEADHSVSGMTHFRSPSHDFTLPVKSGVHSKRNSIEDKDAEVVCISDSEEEDNSKINSSCLGESTNSNSLSTPGNCINKSDASKLNENYSSLNAKLDIGSNNLNEGDLSTRKIPISSTSVNTEILAAPIHLNHSALLDSHNKEPPVQYNTTSLLYTSTPKRKHFRQAKTRSNTSNCENLKPVASETSDVSPRRELQSKPKLQKKISTPPVKSKLSNLLPPPRSLSKSVPPSLKSHSQSRPSRKSTGSLSTAKPSSSKPLRSECKPELKKRSLQELIDSDDDLMIPTPKRACGVVNNSSSAGKSQLTIGDLLSSDEEDNVPSTLPPSTAIICLSDSEGDPPELSISDYPHRAQMNASSSPCDGSSSVQCPICQRSFPQHSIEAHASECGAVLS</sequence>